<evidence type="ECO:0000256" key="1">
    <source>
        <dbReference type="SAM" id="Phobius"/>
    </source>
</evidence>
<sequence length="179" mass="21543">MVKEIFEFEIRNSEFRGENGVYEMVLRSRLLSNSYMFSNIEEYRLYSEKTKQNEYPRGVLNRIADQSIEKLETEWKLKEKKGYQKMLFFKVLDWILLIVASILLVYSIIWFFKWQRLLISVKWVIFAITIQVAIFTIAFESMSSWSMSLITLLGIFIPGIWLYQITSFINLWWSNRART</sequence>
<accession>A0A0L0ESY6</accession>
<keyword evidence="1" id="KW-1133">Transmembrane helix</keyword>
<dbReference type="EMBL" id="LFZX01000063">
    <property type="protein sequence ID" value="KNC67529.1"/>
    <property type="molecule type" value="Genomic_DNA"/>
</dbReference>
<evidence type="ECO:0000313" key="3">
    <source>
        <dbReference type="Proteomes" id="UP000036850"/>
    </source>
</evidence>
<feature type="transmembrane region" description="Helical" evidence="1">
    <location>
        <begin position="87"/>
        <end position="111"/>
    </location>
</feature>
<dbReference type="OrthoDB" id="42716at53246"/>
<organism evidence="2 3">
    <name type="scientific">Pseudoalteromonas rubra</name>
    <dbReference type="NCBI Taxonomy" id="43658"/>
    <lineage>
        <taxon>Bacteria</taxon>
        <taxon>Pseudomonadati</taxon>
        <taxon>Pseudomonadota</taxon>
        <taxon>Gammaproteobacteria</taxon>
        <taxon>Alteromonadales</taxon>
        <taxon>Pseudoalteromonadaceae</taxon>
        <taxon>Pseudoalteromonas</taxon>
    </lineage>
</organism>
<keyword evidence="1" id="KW-0472">Membrane</keyword>
<feature type="transmembrane region" description="Helical" evidence="1">
    <location>
        <begin position="117"/>
        <end position="137"/>
    </location>
</feature>
<protein>
    <submittedName>
        <fullName evidence="2">Uncharacterized protein</fullName>
    </submittedName>
</protein>
<dbReference type="Proteomes" id="UP000036850">
    <property type="component" value="Unassembled WGS sequence"/>
</dbReference>
<reference evidence="3" key="1">
    <citation type="submission" date="2015-07" db="EMBL/GenBank/DDBJ databases">
        <title>Draft genome sequence of a Pseudoalteromonas rubra strain, OCN096, isolated from Kaneohe Bay, Oahu, Hawaii.</title>
        <authorList>
            <person name="Beurmann S."/>
            <person name="Ushijima B."/>
            <person name="Belcaid M."/>
            <person name="Callahan S.M."/>
            <person name="Aeby G.S."/>
        </authorList>
    </citation>
    <scope>NUCLEOTIDE SEQUENCE [LARGE SCALE GENOMIC DNA]</scope>
    <source>
        <strain evidence="3">OCN096</strain>
    </source>
</reference>
<proteinExistence type="predicted"/>
<feature type="transmembrane region" description="Helical" evidence="1">
    <location>
        <begin position="149"/>
        <end position="173"/>
    </location>
</feature>
<dbReference type="PATRIC" id="fig|43658.6.peg.1813"/>
<gene>
    <name evidence="2" type="ORF">AC626_10180</name>
</gene>
<comment type="caution">
    <text evidence="2">The sequence shown here is derived from an EMBL/GenBank/DDBJ whole genome shotgun (WGS) entry which is preliminary data.</text>
</comment>
<dbReference type="AlphaFoldDB" id="A0A0L0ESY6"/>
<name>A0A0L0ESY6_9GAMM</name>
<keyword evidence="1" id="KW-0812">Transmembrane</keyword>
<evidence type="ECO:0000313" key="2">
    <source>
        <dbReference type="EMBL" id="KNC67529.1"/>
    </source>
</evidence>